<feature type="region of interest" description="Disordered" evidence="17">
    <location>
        <begin position="397"/>
        <end position="450"/>
    </location>
</feature>
<evidence type="ECO:0000313" key="20">
    <source>
        <dbReference type="Proteomes" id="UP000694416"/>
    </source>
</evidence>
<sequence length="840" mass="89896">MSVPNVLAKALYDNVAESPDELSFRKGDIMTVLEQDTQGLDGWWLCSLHGRQGIVPGNRLKILVGMYDKKPAGPGPGPPTIPAQSQPGLHTPAPPASQYTPMLPTTYQPQPDSVYLVPTPSKAQQGLYQAPGPSPQFQSPPAKQTSTFSKQTPHHQFPSPATDLYQVPPGPGGPAQDIYQVPPSAGMGHDIYQVPPSMDTRSWEGTKPPAKVVVPTRVGQGYVYEAAQPEQDEYDIPRHLLAPGSQDIYDVPPVRGLLPSQYGQEVYDTPPMAVKGPNGRDPLLEVYDVPPSVEKGLPLSSHHAVYDVPPSVSKDVPDGPLLREETYDVPPAFAKAKPFDPARTPLVLAVPPPDSPPAEDVYDVPPPAPDLYDVPPGLRRPGPGTLYDVPRERVLPPEVADGGAVDNGVYAVPPPAEREAPADGKRLSASSTGSTRSSQSASSLEVAGPGREPMELEVAVEALARLQQGVSTTVAHLLDLAGSAGGTGSWRNPTEPQEPLVQDLQAAVAAVQSAVHELLEFARSAVGNAAHTSDRALHAKLSRQLQKMEDVHQTLVAHGQALDAGRGGPGATPEDLDRLVACSRAVPEDAKQLASFLHGNASLLFRRTKAPAPGPEGGGTLHPNPTDKTSSIQSRPLPSPPKFTSPDSPDGQYENSEGGWMEDYDYVHLQLKQFERLEQEVSRPIDHDLANWTPAQPLAPGRTGGLGPSDRQLLLFYLEQCEANLTTLTNAVDAFFTAVATNQPPKIFVAHSKFVILSAHKLVFIGDTLSRQAKAADVRSQVTHYSNLLCDLLRGIVATTKAAALQYPSPSAAQDMVERVKELGHSTQQFRRVLGQLAAA</sequence>
<feature type="region of interest" description="Disordered" evidence="17">
    <location>
        <begin position="71"/>
        <end position="111"/>
    </location>
</feature>
<feature type="region of interest" description="Disordered" evidence="17">
    <location>
        <begin position="124"/>
        <end position="176"/>
    </location>
</feature>
<feature type="region of interest" description="Disordered" evidence="17">
    <location>
        <begin position="608"/>
        <end position="657"/>
    </location>
</feature>
<evidence type="ECO:0000256" key="4">
    <source>
        <dbReference type="ARBA" id="ARBA00007848"/>
    </source>
</evidence>
<evidence type="ECO:0000313" key="19">
    <source>
        <dbReference type="Ensembl" id="ENSPTEP00000000639.1"/>
    </source>
</evidence>
<keyword evidence="10" id="KW-0007">Acetylation</keyword>
<dbReference type="SUPFAM" id="SSF50044">
    <property type="entry name" value="SH3-domain"/>
    <property type="match status" value="1"/>
</dbReference>
<keyword evidence="12" id="KW-0966">Cell projection</keyword>
<dbReference type="SMART" id="SM00326">
    <property type="entry name" value="SH3"/>
    <property type="match status" value="1"/>
</dbReference>
<evidence type="ECO:0000256" key="11">
    <source>
        <dbReference type="ARBA" id="ARBA00023036"/>
    </source>
</evidence>
<evidence type="ECO:0000256" key="1">
    <source>
        <dbReference type="ARBA" id="ARBA00004246"/>
    </source>
</evidence>
<evidence type="ECO:0000256" key="10">
    <source>
        <dbReference type="ARBA" id="ARBA00022990"/>
    </source>
</evidence>
<dbReference type="Proteomes" id="UP000694416">
    <property type="component" value="Unplaced"/>
</dbReference>
<feature type="compositionally biased region" description="Polar residues" evidence="17">
    <location>
        <begin position="626"/>
        <end position="636"/>
    </location>
</feature>
<dbReference type="FunFam" id="1.20.120.230:FF:000001">
    <property type="entry name" value="Breast cancer anti-estrogen resistance 1"/>
    <property type="match status" value="1"/>
</dbReference>
<comment type="subcellular location">
    <subcellularLocation>
        <location evidence="1">Cell junction</location>
        <location evidence="1">Focal adhesion</location>
    </subcellularLocation>
    <subcellularLocation>
        <location evidence="2">Cell projection</location>
        <location evidence="2">Axon</location>
    </subcellularLocation>
    <subcellularLocation>
        <location evidence="3">Cytoplasm</location>
    </subcellularLocation>
</comment>
<dbReference type="FunFam" id="2.30.30.40:FF:000009">
    <property type="entry name" value="Breast cancer anti-estrogen resistance 1"/>
    <property type="match status" value="1"/>
</dbReference>
<dbReference type="GO" id="GO:0007169">
    <property type="term" value="P:cell surface receptor protein tyrosine kinase signaling pathway"/>
    <property type="evidence" value="ECO:0007669"/>
    <property type="project" value="UniProtKB-ARBA"/>
</dbReference>
<reference evidence="19" key="1">
    <citation type="submission" date="2025-08" db="UniProtKB">
        <authorList>
            <consortium name="Ensembl"/>
        </authorList>
    </citation>
    <scope>IDENTIFICATION</scope>
</reference>
<dbReference type="InterPro" id="IPR037362">
    <property type="entry name" value="CAS_fam"/>
</dbReference>
<dbReference type="GO" id="GO:0005925">
    <property type="term" value="C:focal adhesion"/>
    <property type="evidence" value="ECO:0007669"/>
    <property type="project" value="UniProtKB-SubCell"/>
</dbReference>
<feature type="compositionally biased region" description="Low complexity" evidence="17">
    <location>
        <begin position="371"/>
        <end position="384"/>
    </location>
</feature>
<dbReference type="InterPro" id="IPR038319">
    <property type="entry name" value="Serine_rich_sf"/>
</dbReference>
<dbReference type="PANTHER" id="PTHR10654:SF15">
    <property type="entry name" value="BREAST CANCER ANTI-ESTROGEN RESISTANCE PROTEIN 1"/>
    <property type="match status" value="1"/>
</dbReference>
<dbReference type="GO" id="GO:0017124">
    <property type="term" value="F:SH3 domain binding"/>
    <property type="evidence" value="ECO:0007669"/>
    <property type="project" value="UniProtKB-KW"/>
</dbReference>
<name>A0A8C9LH86_9PRIM</name>
<dbReference type="GO" id="GO:0005737">
    <property type="term" value="C:cytoplasm"/>
    <property type="evidence" value="ECO:0007669"/>
    <property type="project" value="UniProtKB-SubCell"/>
</dbReference>
<evidence type="ECO:0000256" key="8">
    <source>
        <dbReference type="ARBA" id="ARBA00022889"/>
    </source>
</evidence>
<organism evidence="19 20">
    <name type="scientific">Piliocolobus tephrosceles</name>
    <name type="common">Ugandan red Colobus</name>
    <dbReference type="NCBI Taxonomy" id="591936"/>
    <lineage>
        <taxon>Eukaryota</taxon>
        <taxon>Metazoa</taxon>
        <taxon>Chordata</taxon>
        <taxon>Craniata</taxon>
        <taxon>Vertebrata</taxon>
        <taxon>Euteleostomi</taxon>
        <taxon>Mammalia</taxon>
        <taxon>Eutheria</taxon>
        <taxon>Euarchontoglires</taxon>
        <taxon>Primates</taxon>
        <taxon>Haplorrhini</taxon>
        <taxon>Catarrhini</taxon>
        <taxon>Cercopithecidae</taxon>
        <taxon>Colobinae</taxon>
        <taxon>Piliocolobus</taxon>
    </lineage>
</organism>
<feature type="compositionally biased region" description="Low complexity" evidence="17">
    <location>
        <begin position="427"/>
        <end position="444"/>
    </location>
</feature>
<comment type="similarity">
    <text evidence="4">Belongs to the CAS family.</text>
</comment>
<evidence type="ECO:0000256" key="6">
    <source>
        <dbReference type="ARBA" id="ARBA00022490"/>
    </source>
</evidence>
<dbReference type="InterPro" id="IPR001452">
    <property type="entry name" value="SH3_domain"/>
</dbReference>
<evidence type="ECO:0000256" key="12">
    <source>
        <dbReference type="ARBA" id="ARBA00023273"/>
    </source>
</evidence>
<dbReference type="PROSITE" id="PS50002">
    <property type="entry name" value="SH3"/>
    <property type="match status" value="1"/>
</dbReference>
<feature type="region of interest" description="Disordered" evidence="17">
    <location>
        <begin position="371"/>
        <end position="390"/>
    </location>
</feature>
<proteinExistence type="inferred from homology"/>
<feature type="domain" description="SH3" evidence="18">
    <location>
        <begin position="3"/>
        <end position="65"/>
    </location>
</feature>
<keyword evidence="5 16" id="KW-0728">SH3 domain</keyword>
<dbReference type="GO" id="GO:0005886">
    <property type="term" value="C:plasma membrane"/>
    <property type="evidence" value="ECO:0007669"/>
    <property type="project" value="TreeGrafter"/>
</dbReference>
<evidence type="ECO:0000256" key="2">
    <source>
        <dbReference type="ARBA" id="ARBA00004489"/>
    </source>
</evidence>
<evidence type="ECO:0000256" key="17">
    <source>
        <dbReference type="SAM" id="MobiDB-lite"/>
    </source>
</evidence>
<feature type="compositionally biased region" description="Polar residues" evidence="17">
    <location>
        <begin position="135"/>
        <end position="151"/>
    </location>
</feature>
<feature type="compositionally biased region" description="Polar residues" evidence="17">
    <location>
        <begin position="97"/>
        <end position="111"/>
    </location>
</feature>
<dbReference type="InterPro" id="IPR021901">
    <property type="entry name" value="CAS_C"/>
</dbReference>
<evidence type="ECO:0000259" key="18">
    <source>
        <dbReference type="PROSITE" id="PS50002"/>
    </source>
</evidence>
<dbReference type="AlphaFoldDB" id="A0A8C9LH86"/>
<dbReference type="Gene3D" id="1.20.120.230">
    <property type="entry name" value="Alpha-catenin/vinculin-like"/>
    <property type="match status" value="1"/>
</dbReference>
<keyword evidence="7" id="KW-0597">Phosphoprotein</keyword>
<dbReference type="PRINTS" id="PR00452">
    <property type="entry name" value="SH3DOMAIN"/>
</dbReference>
<dbReference type="FunFam" id="1.20.120.830:FF:000001">
    <property type="entry name" value="BCAR1 scaffold protein, Cas family member"/>
    <property type="match status" value="1"/>
</dbReference>
<keyword evidence="6" id="KW-0963">Cytoplasm</keyword>
<dbReference type="CDD" id="cd11569">
    <property type="entry name" value="FAT-like_BCAR1_C"/>
    <property type="match status" value="1"/>
</dbReference>
<evidence type="ECO:0000256" key="15">
    <source>
        <dbReference type="ARBA" id="ARBA00081467"/>
    </source>
</evidence>
<evidence type="ECO:0000256" key="16">
    <source>
        <dbReference type="PROSITE-ProRule" id="PRU00192"/>
    </source>
</evidence>
<gene>
    <name evidence="19" type="primary">BCAR1</name>
</gene>
<dbReference type="InterPro" id="IPR036028">
    <property type="entry name" value="SH3-like_dom_sf"/>
</dbReference>
<dbReference type="PRINTS" id="PR01887">
    <property type="entry name" value="SPECTRNALPHA"/>
</dbReference>
<dbReference type="InterPro" id="IPR014928">
    <property type="entry name" value="Serine_rich_dom"/>
</dbReference>
<evidence type="ECO:0000256" key="13">
    <source>
        <dbReference type="ARBA" id="ARBA00072413"/>
    </source>
</evidence>
<evidence type="ECO:0000256" key="3">
    <source>
        <dbReference type="ARBA" id="ARBA00004496"/>
    </source>
</evidence>
<dbReference type="GO" id="GO:0030424">
    <property type="term" value="C:axon"/>
    <property type="evidence" value="ECO:0007669"/>
    <property type="project" value="UniProtKB-SubCell"/>
</dbReference>
<dbReference type="Gene3D" id="2.30.30.40">
    <property type="entry name" value="SH3 Domains"/>
    <property type="match status" value="1"/>
</dbReference>
<keyword evidence="8" id="KW-0130">Cell adhesion</keyword>
<dbReference type="Gene3D" id="1.20.120.830">
    <property type="entry name" value="Serine-rich domain"/>
    <property type="match status" value="1"/>
</dbReference>
<feature type="compositionally biased region" description="Basic and acidic residues" evidence="17">
    <location>
        <begin position="416"/>
        <end position="426"/>
    </location>
</feature>
<accession>A0A8C9LH86</accession>
<dbReference type="Pfam" id="PF00018">
    <property type="entry name" value="SH3_1"/>
    <property type="match status" value="1"/>
</dbReference>
<dbReference type="Ensembl" id="ENSPTET00000000961.1">
    <property type="protein sequence ID" value="ENSPTEP00000000639.1"/>
    <property type="gene ID" value="ENSPTEG00000000734.1"/>
</dbReference>
<evidence type="ECO:0000256" key="9">
    <source>
        <dbReference type="ARBA" id="ARBA00022949"/>
    </source>
</evidence>
<dbReference type="InterPro" id="IPR035745">
    <property type="entry name" value="BCAR1_SH3"/>
</dbReference>
<keyword evidence="20" id="KW-1185">Reference proteome</keyword>
<reference evidence="19" key="2">
    <citation type="submission" date="2025-09" db="UniProtKB">
        <authorList>
            <consortium name="Ensembl"/>
        </authorList>
    </citation>
    <scope>IDENTIFICATION</scope>
</reference>
<dbReference type="GO" id="GO:0007155">
    <property type="term" value="P:cell adhesion"/>
    <property type="evidence" value="ECO:0007669"/>
    <property type="project" value="UniProtKB-KW"/>
</dbReference>
<keyword evidence="11" id="KW-0729">SH3-binding</keyword>
<protein>
    <recommendedName>
        <fullName evidence="13">Breast cancer anti-estrogen resistance protein 1</fullName>
    </recommendedName>
    <alternativeName>
        <fullName evidence="14">CRK-associated substrate</fullName>
    </alternativeName>
    <alternativeName>
        <fullName evidence="15">p130cas</fullName>
    </alternativeName>
</protein>
<keyword evidence="9" id="KW-0965">Cell junction</keyword>
<dbReference type="CDD" id="cd12001">
    <property type="entry name" value="SH3_BCAR1"/>
    <property type="match status" value="1"/>
</dbReference>
<dbReference type="Pfam" id="PF08824">
    <property type="entry name" value="Serine_rich"/>
    <property type="match status" value="1"/>
</dbReference>
<dbReference type="GO" id="GO:0016477">
    <property type="term" value="P:cell migration"/>
    <property type="evidence" value="ECO:0007669"/>
    <property type="project" value="TreeGrafter"/>
</dbReference>
<dbReference type="InterPro" id="IPR046976">
    <property type="entry name" value="BCAR1_C"/>
</dbReference>
<dbReference type="PANTHER" id="PTHR10654">
    <property type="entry name" value="CAS SCAFFOLDING PROTEIN"/>
    <property type="match status" value="1"/>
</dbReference>
<evidence type="ECO:0000256" key="5">
    <source>
        <dbReference type="ARBA" id="ARBA00022443"/>
    </source>
</evidence>
<dbReference type="Pfam" id="PF12026">
    <property type="entry name" value="CAS_C"/>
    <property type="match status" value="1"/>
</dbReference>
<evidence type="ECO:0000256" key="14">
    <source>
        <dbReference type="ARBA" id="ARBA00079691"/>
    </source>
</evidence>
<evidence type="ECO:0000256" key="7">
    <source>
        <dbReference type="ARBA" id="ARBA00022553"/>
    </source>
</evidence>